<comment type="caution">
    <text evidence="1">The sequence shown here is derived from an EMBL/GenBank/DDBJ whole genome shotgun (WGS) entry which is preliminary data.</text>
</comment>
<dbReference type="RefSeq" id="WP_002176958.1">
    <property type="nucleotide sequence ID" value="NZ_AKWD02000014.1"/>
</dbReference>
<gene>
    <name evidence="1" type="ORF">LEP1GSC172_1622</name>
</gene>
<evidence type="ECO:0000313" key="1">
    <source>
        <dbReference type="EMBL" id="EMO55126.1"/>
    </source>
</evidence>
<evidence type="ECO:0000313" key="2">
    <source>
        <dbReference type="Proteomes" id="UP000012112"/>
    </source>
</evidence>
<dbReference type="Proteomes" id="UP000012112">
    <property type="component" value="Unassembled WGS sequence"/>
</dbReference>
<sequence>MKEYHYARERLNSYIKGNAGSLKDDLDLLALERARINLKLMESWIKTNKVLVPDFEQYINLRDSERKLGQAFKKHWHAVYIYRSL</sequence>
<name>M6VJB8_9LEPT</name>
<protein>
    <submittedName>
        <fullName evidence="1">Uncharacterized protein</fullName>
    </submittedName>
</protein>
<accession>M6VJB8</accession>
<dbReference type="AlphaFoldDB" id="M6VJB8"/>
<dbReference type="EMBL" id="AKWD02000014">
    <property type="protein sequence ID" value="EMO55126.1"/>
    <property type="molecule type" value="Genomic_DNA"/>
</dbReference>
<organism evidence="1 2">
    <name type="scientific">Leptospira noguchii</name>
    <dbReference type="NCBI Taxonomy" id="28182"/>
    <lineage>
        <taxon>Bacteria</taxon>
        <taxon>Pseudomonadati</taxon>
        <taxon>Spirochaetota</taxon>
        <taxon>Spirochaetia</taxon>
        <taxon>Leptospirales</taxon>
        <taxon>Leptospiraceae</taxon>
        <taxon>Leptospira</taxon>
    </lineage>
</organism>
<reference evidence="1 2" key="1">
    <citation type="submission" date="2013-01" db="EMBL/GenBank/DDBJ databases">
        <authorList>
            <person name="Harkins D.M."/>
            <person name="Durkin A.S."/>
            <person name="Brinkac L.M."/>
            <person name="Haft D.H."/>
            <person name="Selengut J.D."/>
            <person name="Sanka R."/>
            <person name="DePew J."/>
            <person name="Purushe J."/>
            <person name="Matthias M.A."/>
            <person name="Vinetz J.M."/>
            <person name="Sutton G.G."/>
            <person name="Nierman W.C."/>
            <person name="Fouts D.E."/>
        </authorList>
    </citation>
    <scope>NUCLEOTIDE SEQUENCE [LARGE SCALE GENOMIC DNA]</scope>
    <source>
        <strain evidence="1 2">HAI1536</strain>
    </source>
</reference>
<proteinExistence type="predicted"/>